<feature type="compositionally biased region" description="Low complexity" evidence="5">
    <location>
        <begin position="287"/>
        <end position="297"/>
    </location>
</feature>
<proteinExistence type="inferred from homology"/>
<comment type="caution">
    <text evidence="6">The sequence shown here is derived from an EMBL/GenBank/DDBJ whole genome shotgun (WGS) entry which is preliminary data.</text>
</comment>
<keyword evidence="3" id="KW-0539">Nucleus</keyword>
<comment type="similarity">
    <text evidence="2">Belongs to the THOC5 family.</text>
</comment>
<evidence type="ECO:0000313" key="7">
    <source>
        <dbReference type="Proteomes" id="UP000028582"/>
    </source>
</evidence>
<evidence type="ECO:0000256" key="3">
    <source>
        <dbReference type="ARBA" id="ARBA00023242"/>
    </source>
</evidence>
<dbReference type="InterPro" id="IPR019163">
    <property type="entry name" value="THO_Thoc5"/>
</dbReference>
<evidence type="ECO:0000313" key="6">
    <source>
        <dbReference type="EMBL" id="ETO77057.1"/>
    </source>
</evidence>
<dbReference type="Pfam" id="PF09766">
    <property type="entry name" value="FmiP_Thoc5"/>
    <property type="match status" value="1"/>
</dbReference>
<keyword evidence="4" id="KW-0175">Coiled coil</keyword>
<protein>
    <recommendedName>
        <fullName evidence="8">THO complex subunit 5</fullName>
    </recommendedName>
</protein>
<evidence type="ECO:0000256" key="4">
    <source>
        <dbReference type="SAM" id="Coils"/>
    </source>
</evidence>
<gene>
    <name evidence="6" type="ORF">F444_07700</name>
</gene>
<dbReference type="OrthoDB" id="20582at2759"/>
<feature type="compositionally biased region" description="Polar residues" evidence="5">
    <location>
        <begin position="276"/>
        <end position="286"/>
    </location>
</feature>
<evidence type="ECO:0000256" key="5">
    <source>
        <dbReference type="SAM" id="MobiDB-lite"/>
    </source>
</evidence>
<name>A0A081ADU6_PHYNI</name>
<feature type="region of interest" description="Disordered" evidence="5">
    <location>
        <begin position="256"/>
        <end position="349"/>
    </location>
</feature>
<dbReference type="GO" id="GO:0000445">
    <property type="term" value="C:THO complex part of transcription export complex"/>
    <property type="evidence" value="ECO:0007669"/>
    <property type="project" value="TreeGrafter"/>
</dbReference>
<dbReference type="GO" id="GO:0003729">
    <property type="term" value="F:mRNA binding"/>
    <property type="evidence" value="ECO:0007669"/>
    <property type="project" value="TreeGrafter"/>
</dbReference>
<reference evidence="6 7" key="1">
    <citation type="submission" date="2013-11" db="EMBL/GenBank/DDBJ databases">
        <title>The Genome Sequence of Phytophthora parasitica P1976.</title>
        <authorList>
            <consortium name="The Broad Institute Genomics Platform"/>
            <person name="Russ C."/>
            <person name="Tyler B."/>
            <person name="Panabieres F."/>
            <person name="Shan W."/>
            <person name="Tripathy S."/>
            <person name="Grunwald N."/>
            <person name="Machado M."/>
            <person name="Johnson C.S."/>
            <person name="Walker B."/>
            <person name="Young S."/>
            <person name="Zeng Q."/>
            <person name="Gargeya S."/>
            <person name="Fitzgerald M."/>
            <person name="Haas B."/>
            <person name="Abouelleil A."/>
            <person name="Allen A.W."/>
            <person name="Alvarado L."/>
            <person name="Arachchi H.M."/>
            <person name="Berlin A.M."/>
            <person name="Chapman S.B."/>
            <person name="Gainer-Dewar J."/>
            <person name="Goldberg J."/>
            <person name="Griggs A."/>
            <person name="Gujja S."/>
            <person name="Hansen M."/>
            <person name="Howarth C."/>
            <person name="Imamovic A."/>
            <person name="Ireland A."/>
            <person name="Larimer J."/>
            <person name="McCowan C."/>
            <person name="Murphy C."/>
            <person name="Pearson M."/>
            <person name="Poon T.W."/>
            <person name="Priest M."/>
            <person name="Roberts A."/>
            <person name="Saif S."/>
            <person name="Shea T."/>
            <person name="Sisk P."/>
            <person name="Sykes S."/>
            <person name="Wortman J."/>
            <person name="Nusbaum C."/>
            <person name="Birren B."/>
        </authorList>
    </citation>
    <scope>NUCLEOTIDE SEQUENCE [LARGE SCALE GENOMIC DNA]</scope>
    <source>
        <strain evidence="6 7">P1976</strain>
    </source>
</reference>
<evidence type="ECO:0008006" key="8">
    <source>
        <dbReference type="Google" id="ProtNLM"/>
    </source>
</evidence>
<accession>A0A081ADU6</accession>
<dbReference type="Proteomes" id="UP000028582">
    <property type="component" value="Unassembled WGS sequence"/>
</dbReference>
<dbReference type="EMBL" id="ANJA01001473">
    <property type="protein sequence ID" value="ETO77057.1"/>
    <property type="molecule type" value="Genomic_DNA"/>
</dbReference>
<dbReference type="PANTHER" id="PTHR13375:SF3">
    <property type="entry name" value="THO COMPLEX SUBUNIT 5 HOMOLOG"/>
    <property type="match status" value="1"/>
</dbReference>
<feature type="coiled-coil region" evidence="4">
    <location>
        <begin position="136"/>
        <end position="163"/>
    </location>
</feature>
<dbReference type="GO" id="GO:0006406">
    <property type="term" value="P:mRNA export from nucleus"/>
    <property type="evidence" value="ECO:0007669"/>
    <property type="project" value="TreeGrafter"/>
</dbReference>
<evidence type="ECO:0000256" key="2">
    <source>
        <dbReference type="ARBA" id="ARBA00008044"/>
    </source>
</evidence>
<sequence length="719" mass="81290">MAMDGAALKQLQATCSSLKEEMTALYEQRGGRNSDEARLKQRRWRVLLLLSAMKSGLRDTFLEADSRRTRVQEQKDVAEAHQLQLQNLLYEKDHLLREIRRCRGFSTKEMDKIEFADGPLPIKVDPDVHRQHLDQLTQELHARKRLQTELKELKLKIAKVEDATETKQAFLNALPDHLAGIEAATTGLQKYMGEPVTAQRNRHQAAGTELPTPLYALYCELEAYQTASGEAGKQLQLEIVDSIGVKHTGAYRKRGFPAALERQEHTPAKRLKAPSRSPSASVNTATPPQSRAPSRSPSIKRGTDTSAEPESGEIVATHTAEKLLELRPHEETKEETEVKEQDESTDATTPVQNLWKPYAKALQLTVSVSAPLDTDKSGNATKTVSGSFTVMFQYFPVAKMVTAEVVKTVPGSLNHGIQRTILMNLFPGDDGLTVPQLVVNYAFQEDVEQSEVEFPANATCRPYYWAQWICGLDPMKRPDSSDTTEKPRRPEPSVRNVMNQLVKRFVSTVVLKKQLDQLTKSRPEDEGLSFVHPLARHLFPHEVKSHLEEWNEIPTPAQDMFHLFRESAAPSTRPRARFHLETTGCRYFRVGFKNGQAKVSAIVEISPEYPVRAPRFLFQPRSTTSSKAMDKDQLPVYENQLKEVEVEVNAYYDELIPKGSEHFLLLHQFRKIEMCFDVLCNAAADGDADVSLCFGRERRGKDRRQAMVMDTAAKELRHR</sequence>
<evidence type="ECO:0000256" key="1">
    <source>
        <dbReference type="ARBA" id="ARBA00004123"/>
    </source>
</evidence>
<dbReference type="PANTHER" id="PTHR13375">
    <property type="entry name" value="FMS INTERACTING PROTEIN"/>
    <property type="match status" value="1"/>
</dbReference>
<feature type="compositionally biased region" description="Basic and acidic residues" evidence="5">
    <location>
        <begin position="319"/>
        <end position="342"/>
    </location>
</feature>
<comment type="subcellular location">
    <subcellularLocation>
        <location evidence="1">Nucleus</location>
    </subcellularLocation>
</comment>
<organism evidence="6 7">
    <name type="scientific">Phytophthora nicotianae P1976</name>
    <dbReference type="NCBI Taxonomy" id="1317066"/>
    <lineage>
        <taxon>Eukaryota</taxon>
        <taxon>Sar</taxon>
        <taxon>Stramenopiles</taxon>
        <taxon>Oomycota</taxon>
        <taxon>Peronosporomycetes</taxon>
        <taxon>Peronosporales</taxon>
        <taxon>Peronosporaceae</taxon>
        <taxon>Phytophthora</taxon>
    </lineage>
</organism>
<dbReference type="AlphaFoldDB" id="A0A081ADU6"/>